<reference evidence="3" key="1">
    <citation type="submission" date="2019-07" db="EMBL/GenBank/DDBJ databases">
        <title>Shewanella sp. YLB-08 draft genomic sequence.</title>
        <authorList>
            <person name="Yu L."/>
        </authorList>
    </citation>
    <scope>NUCLEOTIDE SEQUENCE [LARGE SCALE GENOMIC DNA]</scope>
    <source>
        <strain evidence="3">JCM 20706</strain>
    </source>
</reference>
<dbReference type="OrthoDB" id="9803943at2"/>
<dbReference type="EMBL" id="VKGK01000004">
    <property type="protein sequence ID" value="TRY15424.1"/>
    <property type="molecule type" value="Genomic_DNA"/>
</dbReference>
<protein>
    <submittedName>
        <fullName evidence="2">Acyl carrier protein</fullName>
    </submittedName>
</protein>
<dbReference type="InterPro" id="IPR009081">
    <property type="entry name" value="PP-bd_ACP"/>
</dbReference>
<organism evidence="2 3">
    <name type="scientific">Shewanella hanedai</name>
    <name type="common">Alteromonas hanedai</name>
    <dbReference type="NCBI Taxonomy" id="25"/>
    <lineage>
        <taxon>Bacteria</taxon>
        <taxon>Pseudomonadati</taxon>
        <taxon>Pseudomonadota</taxon>
        <taxon>Gammaproteobacteria</taxon>
        <taxon>Alteromonadales</taxon>
        <taxon>Shewanellaceae</taxon>
        <taxon>Shewanella</taxon>
    </lineage>
</organism>
<name>A0A553JSI8_SHEHA</name>
<dbReference type="Pfam" id="PF00550">
    <property type="entry name" value="PP-binding"/>
    <property type="match status" value="1"/>
</dbReference>
<dbReference type="InterPro" id="IPR036736">
    <property type="entry name" value="ACP-like_sf"/>
</dbReference>
<dbReference type="AlphaFoldDB" id="A0A553JSI8"/>
<dbReference type="Gene3D" id="1.10.1200.10">
    <property type="entry name" value="ACP-like"/>
    <property type="match status" value="1"/>
</dbReference>
<gene>
    <name evidence="2" type="ORF">FN961_05010</name>
</gene>
<evidence type="ECO:0000313" key="3">
    <source>
        <dbReference type="Proteomes" id="UP000318126"/>
    </source>
</evidence>
<dbReference type="SUPFAM" id="SSF47336">
    <property type="entry name" value="ACP-like"/>
    <property type="match status" value="1"/>
</dbReference>
<sequence>MLINSIKQLIVEKLDVNVGYDEFDQTTPLFEGGLAMDSIVFTEFIVLLEKTFKIEFDDDALAVENFSNVEKIAETIAQHTR</sequence>
<evidence type="ECO:0000259" key="1">
    <source>
        <dbReference type="PROSITE" id="PS50075"/>
    </source>
</evidence>
<proteinExistence type="predicted"/>
<dbReference type="PROSITE" id="PS50075">
    <property type="entry name" value="CARRIER"/>
    <property type="match status" value="1"/>
</dbReference>
<comment type="caution">
    <text evidence="2">The sequence shown here is derived from an EMBL/GenBank/DDBJ whole genome shotgun (WGS) entry which is preliminary data.</text>
</comment>
<evidence type="ECO:0000313" key="2">
    <source>
        <dbReference type="EMBL" id="TRY15424.1"/>
    </source>
</evidence>
<keyword evidence="3" id="KW-1185">Reference proteome</keyword>
<accession>A0A553JSI8</accession>
<feature type="domain" description="Carrier" evidence="1">
    <location>
        <begin position="1"/>
        <end position="80"/>
    </location>
</feature>
<dbReference type="Proteomes" id="UP000318126">
    <property type="component" value="Unassembled WGS sequence"/>
</dbReference>